<feature type="region of interest" description="Disordered" evidence="7">
    <location>
        <begin position="45"/>
        <end position="101"/>
    </location>
</feature>
<evidence type="ECO:0000256" key="7">
    <source>
        <dbReference type="SAM" id="MobiDB-lite"/>
    </source>
</evidence>
<evidence type="ECO:0000256" key="5">
    <source>
        <dbReference type="ARBA" id="ARBA00056025"/>
    </source>
</evidence>
<comment type="function">
    <text evidence="5">Plays a central role in autophagy. Acts as a core subunit of the PI3K complex that mediates formation of phosphatidylinositol 3-phosphate; different complex forms are believed to play a role in multiple membrane trafficking pathways: PI3KC3-C1 is involved in initiation of autophagosomes and PI3KC3-C2 in maturation of autophagosomes and endocytosis. Involved in regulation of degradative endocytic trafficking and required for the abscission step in cytokinesis, probably in the context of PI3KC3-C2. Essential for the formation of PI3KC3-C2 but not PI3KC3-C1 PI3K complex forms. Involved in endocytosis. May play a role in antiviral host defense.</text>
</comment>
<name>A0A8U0MVU3_MUSPF</name>
<dbReference type="Gene3D" id="6.10.250.3110">
    <property type="match status" value="1"/>
</dbReference>
<evidence type="ECO:0000313" key="11">
    <source>
        <dbReference type="RefSeq" id="XP_004756942.2"/>
    </source>
</evidence>
<evidence type="ECO:0000256" key="6">
    <source>
        <dbReference type="SAM" id="Coils"/>
    </source>
</evidence>
<feature type="compositionally biased region" description="Polar residues" evidence="7">
    <location>
        <begin position="45"/>
        <end position="62"/>
    </location>
</feature>
<dbReference type="Pfam" id="PF04111">
    <property type="entry name" value="APG6"/>
    <property type="match status" value="1"/>
</dbReference>
<proteinExistence type="inferred from homology"/>
<protein>
    <submittedName>
        <fullName evidence="11">Beclin-2</fullName>
    </submittedName>
</protein>
<evidence type="ECO:0000259" key="8">
    <source>
        <dbReference type="Pfam" id="PF04111"/>
    </source>
</evidence>
<dbReference type="GO" id="GO:0034272">
    <property type="term" value="C:phosphatidylinositol 3-kinase complex, class III, type II"/>
    <property type="evidence" value="ECO:0007669"/>
    <property type="project" value="TreeGrafter"/>
</dbReference>
<gene>
    <name evidence="11" type="primary">BECN2</name>
</gene>
<dbReference type="GO" id="GO:0045324">
    <property type="term" value="P:late endosome to vacuole transport"/>
    <property type="evidence" value="ECO:0007669"/>
    <property type="project" value="TreeGrafter"/>
</dbReference>
<dbReference type="InterPro" id="IPR040455">
    <property type="entry name" value="Atg6_BARA"/>
</dbReference>
<dbReference type="GO" id="GO:0000423">
    <property type="term" value="P:mitophagy"/>
    <property type="evidence" value="ECO:0007669"/>
    <property type="project" value="TreeGrafter"/>
</dbReference>
<dbReference type="Proteomes" id="UP000000715">
    <property type="component" value="Unplaced"/>
</dbReference>
<dbReference type="RefSeq" id="XP_004756942.2">
    <property type="nucleotide sequence ID" value="XM_004756885.2"/>
</dbReference>
<evidence type="ECO:0000259" key="9">
    <source>
        <dbReference type="Pfam" id="PF17675"/>
    </source>
</evidence>
<comment type="function">
    <text evidence="4">Beclin-1-C 35 kDa localized to mitochondria can promote apoptosis; it induces the mitochondrial translocation of BAX and the release of proapoptotic factors.</text>
</comment>
<dbReference type="KEGG" id="mpuf:101684048"/>
<dbReference type="Gene3D" id="1.10.418.40">
    <property type="entry name" value="Autophagy protein 6/Beclin 1"/>
    <property type="match status" value="1"/>
</dbReference>
<dbReference type="FunFam" id="1.10.418.40:FF:000001">
    <property type="entry name" value="beclin-1 isoform X1"/>
    <property type="match status" value="1"/>
</dbReference>
<feature type="domain" description="Atg6/beclin coiled-coil" evidence="9">
    <location>
        <begin position="139"/>
        <end position="261"/>
    </location>
</feature>
<dbReference type="GO" id="GO:0043548">
    <property type="term" value="F:phosphatidylinositol 3-kinase binding"/>
    <property type="evidence" value="ECO:0007669"/>
    <property type="project" value="TreeGrafter"/>
</dbReference>
<feature type="coiled-coil region" evidence="6">
    <location>
        <begin position="171"/>
        <end position="261"/>
    </location>
</feature>
<feature type="domain" description="Atg6 BARA" evidence="8">
    <location>
        <begin position="265"/>
        <end position="445"/>
    </location>
</feature>
<dbReference type="InterPro" id="IPR038274">
    <property type="entry name" value="Atg6/Beclin_C_sf"/>
</dbReference>
<dbReference type="GeneID" id="101684048"/>
<dbReference type="OrthoDB" id="20368at2759"/>
<keyword evidence="3 6" id="KW-0175">Coiled coil</keyword>
<evidence type="ECO:0000256" key="2">
    <source>
        <dbReference type="ARBA" id="ARBA00023006"/>
    </source>
</evidence>
<dbReference type="CTD" id="441925"/>
<dbReference type="PANTHER" id="PTHR12768">
    <property type="entry name" value="BECLIN 1"/>
    <property type="match status" value="1"/>
</dbReference>
<keyword evidence="10" id="KW-1185">Reference proteome</keyword>
<evidence type="ECO:0000313" key="10">
    <source>
        <dbReference type="Proteomes" id="UP000000715"/>
    </source>
</evidence>
<evidence type="ECO:0000256" key="3">
    <source>
        <dbReference type="ARBA" id="ARBA00023054"/>
    </source>
</evidence>
<sequence length="450" mass="51683">MAAHPEETCNQSKSQSLPMSSIRFICQGCRQPMKLDQFMGTLDPETTQESAASTFTSAQQEPGETLEHGPPARSETDSKKLQDGASCSTHRGDDKMPRDSSNKFVLLGKFDSGRTLTNIQKTIRDIFDILTGEKDMDHPLCEDCTDKLLEEIDTHLIIVESENQSYKYWMGRIHEEETKTLQEELEGLELEEARLVQELKEVEKNQERIAEDLEAAQAETKMLDQQDEQYWRDYSYLQWQQLELQDELESMKNQLRHAQIQWGRLKKTSVFSATFEIRHDGPVGIINNFRLGCLPTTPVSWKEINMAWGQTALLLLALSNKIGLEFQRYRLIPCGNRSYLNSLTDDPVQLPLFCIAGQRTCSQVKFDQAMMAFLDCMQQFKEEAEKAKWGLCLPYRIHVESGLMEDSGSSGEFYSIKTHLNSEEQWTKALKLMLINFKCSLAWVSLRCQE</sequence>
<organism evidence="10 11">
    <name type="scientific">Mustela putorius furo</name>
    <name type="common">European domestic ferret</name>
    <name type="synonym">Mustela furo</name>
    <dbReference type="NCBI Taxonomy" id="9669"/>
    <lineage>
        <taxon>Eukaryota</taxon>
        <taxon>Metazoa</taxon>
        <taxon>Chordata</taxon>
        <taxon>Craniata</taxon>
        <taxon>Vertebrata</taxon>
        <taxon>Euteleostomi</taxon>
        <taxon>Mammalia</taxon>
        <taxon>Eutheria</taxon>
        <taxon>Laurasiatheria</taxon>
        <taxon>Carnivora</taxon>
        <taxon>Caniformia</taxon>
        <taxon>Musteloidea</taxon>
        <taxon>Mustelidae</taxon>
        <taxon>Mustelinae</taxon>
        <taxon>Mustela</taxon>
    </lineage>
</organism>
<dbReference type="GO" id="GO:0000045">
    <property type="term" value="P:autophagosome assembly"/>
    <property type="evidence" value="ECO:0007669"/>
    <property type="project" value="TreeGrafter"/>
</dbReference>
<dbReference type="GO" id="GO:0000407">
    <property type="term" value="C:phagophore assembly site"/>
    <property type="evidence" value="ECO:0007669"/>
    <property type="project" value="TreeGrafter"/>
</dbReference>
<dbReference type="GO" id="GO:0034271">
    <property type="term" value="C:phosphatidylinositol 3-kinase complex, class III, type I"/>
    <property type="evidence" value="ECO:0007669"/>
    <property type="project" value="TreeGrafter"/>
</dbReference>
<comment type="similarity">
    <text evidence="1">Belongs to the beclin family.</text>
</comment>
<dbReference type="Pfam" id="PF17675">
    <property type="entry name" value="APG6_N"/>
    <property type="match status" value="1"/>
</dbReference>
<accession>A0A8U0MVU3</accession>
<feature type="compositionally biased region" description="Basic and acidic residues" evidence="7">
    <location>
        <begin position="90"/>
        <end position="101"/>
    </location>
</feature>
<dbReference type="GO" id="GO:0030674">
    <property type="term" value="F:protein-macromolecule adaptor activity"/>
    <property type="evidence" value="ECO:0007669"/>
    <property type="project" value="TreeGrafter"/>
</dbReference>
<keyword evidence="2" id="KW-0072">Autophagy</keyword>
<dbReference type="InterPro" id="IPR041691">
    <property type="entry name" value="Atg6/beclin_CC"/>
</dbReference>
<dbReference type="InterPro" id="IPR007243">
    <property type="entry name" value="Atg6/Beclin"/>
</dbReference>
<dbReference type="AlphaFoldDB" id="A0A8U0MVU3"/>
<dbReference type="GO" id="GO:0006995">
    <property type="term" value="P:cellular response to nitrogen starvation"/>
    <property type="evidence" value="ECO:0007669"/>
    <property type="project" value="TreeGrafter"/>
</dbReference>
<evidence type="ECO:0000256" key="4">
    <source>
        <dbReference type="ARBA" id="ARBA00025121"/>
    </source>
</evidence>
<dbReference type="PANTHER" id="PTHR12768:SF5">
    <property type="entry name" value="BECLIN-2"/>
    <property type="match status" value="1"/>
</dbReference>
<reference evidence="11" key="1">
    <citation type="submission" date="2025-08" db="UniProtKB">
        <authorList>
            <consortium name="RefSeq"/>
        </authorList>
    </citation>
    <scope>IDENTIFICATION</scope>
    <source>
        <tissue evidence="11">Brain</tissue>
    </source>
</reference>
<evidence type="ECO:0000256" key="1">
    <source>
        <dbReference type="ARBA" id="ARBA00005965"/>
    </source>
</evidence>